<accession>A0A0G0WGW1</accession>
<keyword evidence="1" id="KW-0812">Transmembrane</keyword>
<dbReference type="EMBL" id="LCBN01000057">
    <property type="protein sequence ID" value="KKS12139.1"/>
    <property type="molecule type" value="Genomic_DNA"/>
</dbReference>
<organism evidence="2 3">
    <name type="scientific">Candidatus Daviesbacteria bacterium GW2011_GWB1_41_5</name>
    <dbReference type="NCBI Taxonomy" id="1618429"/>
    <lineage>
        <taxon>Bacteria</taxon>
        <taxon>Candidatus Daviesiibacteriota</taxon>
    </lineage>
</organism>
<gene>
    <name evidence="2" type="ORF">UU67_C0057G0010</name>
</gene>
<evidence type="ECO:0000313" key="3">
    <source>
        <dbReference type="Proteomes" id="UP000034753"/>
    </source>
</evidence>
<keyword evidence="1" id="KW-1133">Transmembrane helix</keyword>
<reference evidence="2 3" key="1">
    <citation type="journal article" date="2015" name="Nature">
        <title>rRNA introns, odd ribosomes, and small enigmatic genomes across a large radiation of phyla.</title>
        <authorList>
            <person name="Brown C.T."/>
            <person name="Hug L.A."/>
            <person name="Thomas B.C."/>
            <person name="Sharon I."/>
            <person name="Castelle C.J."/>
            <person name="Singh A."/>
            <person name="Wilkins M.J."/>
            <person name="Williams K.H."/>
            <person name="Banfield J.F."/>
        </authorList>
    </citation>
    <scope>NUCLEOTIDE SEQUENCE [LARGE SCALE GENOMIC DNA]</scope>
</reference>
<proteinExistence type="predicted"/>
<name>A0A0G0WGW1_9BACT</name>
<comment type="caution">
    <text evidence="2">The sequence shown here is derived from an EMBL/GenBank/DDBJ whole genome shotgun (WGS) entry which is preliminary data.</text>
</comment>
<evidence type="ECO:0000256" key="1">
    <source>
        <dbReference type="SAM" id="Phobius"/>
    </source>
</evidence>
<dbReference type="AlphaFoldDB" id="A0A0G0WGW1"/>
<dbReference type="Pfam" id="PF18895">
    <property type="entry name" value="T4SS_pilin"/>
    <property type="match status" value="1"/>
</dbReference>
<keyword evidence="1" id="KW-0472">Membrane</keyword>
<feature type="transmembrane region" description="Helical" evidence="1">
    <location>
        <begin position="73"/>
        <end position="93"/>
    </location>
</feature>
<dbReference type="Proteomes" id="UP000034753">
    <property type="component" value="Unassembled WGS sequence"/>
</dbReference>
<dbReference type="InterPro" id="IPR043993">
    <property type="entry name" value="T4SS_pilin"/>
</dbReference>
<evidence type="ECO:0000313" key="2">
    <source>
        <dbReference type="EMBL" id="KKS12139.1"/>
    </source>
</evidence>
<feature type="transmembrane region" description="Helical" evidence="1">
    <location>
        <begin position="36"/>
        <end position="57"/>
    </location>
</feature>
<sequence>MKVEDVFGQITAPTQIQSIGSGAAGISNLLSKIIELLYIAAGLIFVFMVITSAFQWITSGGDKEAVSKARGRLTYAIIGIVIMALAFVIIRLIGQITGFTKFFGG</sequence>
<protein>
    <submittedName>
        <fullName evidence="2">Uncharacterized protein</fullName>
    </submittedName>
</protein>